<dbReference type="GO" id="GO:1903373">
    <property type="term" value="P:positive regulation of endoplasmic reticulum tubular network organization"/>
    <property type="evidence" value="ECO:0007669"/>
    <property type="project" value="UniProtKB-UniRule"/>
</dbReference>
<reference evidence="5" key="1">
    <citation type="journal article" date="2023" name="Mol. Phylogenet. Evol.">
        <title>Genome-scale phylogeny and comparative genomics of the fungal order Sordariales.</title>
        <authorList>
            <person name="Hensen N."/>
            <person name="Bonometti L."/>
            <person name="Westerberg I."/>
            <person name="Brannstrom I.O."/>
            <person name="Guillou S."/>
            <person name="Cros-Aarteil S."/>
            <person name="Calhoun S."/>
            <person name="Haridas S."/>
            <person name="Kuo A."/>
            <person name="Mondo S."/>
            <person name="Pangilinan J."/>
            <person name="Riley R."/>
            <person name="LaButti K."/>
            <person name="Andreopoulos B."/>
            <person name="Lipzen A."/>
            <person name="Chen C."/>
            <person name="Yan M."/>
            <person name="Daum C."/>
            <person name="Ng V."/>
            <person name="Clum A."/>
            <person name="Steindorff A."/>
            <person name="Ohm R.A."/>
            <person name="Martin F."/>
            <person name="Silar P."/>
            <person name="Natvig D.O."/>
            <person name="Lalanne C."/>
            <person name="Gautier V."/>
            <person name="Ament-Velasquez S.L."/>
            <person name="Kruys A."/>
            <person name="Hutchinson M.I."/>
            <person name="Powell A.J."/>
            <person name="Barry K."/>
            <person name="Miller A.N."/>
            <person name="Grigoriev I.V."/>
            <person name="Debuchy R."/>
            <person name="Gladieux P."/>
            <person name="Hiltunen Thoren M."/>
            <person name="Johannesson H."/>
        </authorList>
    </citation>
    <scope>NUCLEOTIDE SEQUENCE</scope>
    <source>
        <strain evidence="5">FGSC 1904</strain>
    </source>
</reference>
<feature type="compositionally biased region" description="Basic and acidic residues" evidence="3">
    <location>
        <begin position="339"/>
        <end position="350"/>
    </location>
</feature>
<name>A0AAE0PAD8_SORBR</name>
<dbReference type="GO" id="GO:0071788">
    <property type="term" value="P:endoplasmic reticulum tubular network maintenance"/>
    <property type="evidence" value="ECO:0007669"/>
    <property type="project" value="UniProtKB-UniRule"/>
</dbReference>
<dbReference type="InterPro" id="IPR019273">
    <property type="entry name" value="Lunapark_Znf"/>
</dbReference>
<dbReference type="GO" id="GO:0098826">
    <property type="term" value="C:endoplasmic reticulum tubular network membrane"/>
    <property type="evidence" value="ECO:0007669"/>
    <property type="project" value="UniProtKB-UniRule"/>
</dbReference>
<keyword evidence="1" id="KW-1133">Transmembrane helix</keyword>
<evidence type="ECO:0000259" key="4">
    <source>
        <dbReference type="Pfam" id="PF10058"/>
    </source>
</evidence>
<dbReference type="AlphaFoldDB" id="A0AAE0PAD8"/>
<keyword evidence="2" id="KW-0175">Coiled coil</keyword>
<accession>A0AAE0PAD8</accession>
<comment type="similarity">
    <text evidence="1">Belongs to the lunapark family.</text>
</comment>
<dbReference type="PANTHER" id="PTHR22166">
    <property type="entry name" value="ENDOPLASMIC RETICULUM JUNCTION FORMATION PROTEIN LUNAPARK"/>
    <property type="match status" value="1"/>
</dbReference>
<dbReference type="EMBL" id="JAUTDP010000009">
    <property type="protein sequence ID" value="KAK3396198.1"/>
    <property type="molecule type" value="Genomic_DNA"/>
</dbReference>
<evidence type="ECO:0000256" key="3">
    <source>
        <dbReference type="SAM" id="MobiDB-lite"/>
    </source>
</evidence>
<evidence type="ECO:0000256" key="2">
    <source>
        <dbReference type="SAM" id="Coils"/>
    </source>
</evidence>
<feature type="region of interest" description="Disordered" evidence="3">
    <location>
        <begin position="339"/>
        <end position="393"/>
    </location>
</feature>
<keyword evidence="1" id="KW-0256">Endoplasmic reticulum</keyword>
<dbReference type="Pfam" id="PF10058">
    <property type="entry name" value="Zn_ribbon_10"/>
    <property type="match status" value="1"/>
</dbReference>
<keyword evidence="1" id="KW-0812">Transmembrane</keyword>
<comment type="domain">
    <text evidence="1">The C4-type zinc finger motif is necessary both for its ER three-way tubular junction localization and formation.</text>
</comment>
<keyword evidence="1" id="KW-0479">Metal-binding</keyword>
<keyword evidence="1" id="KW-0472">Membrane</keyword>
<proteinExistence type="inferred from homology"/>
<organism evidence="5 6">
    <name type="scientific">Sordaria brevicollis</name>
    <dbReference type="NCBI Taxonomy" id="83679"/>
    <lineage>
        <taxon>Eukaryota</taxon>
        <taxon>Fungi</taxon>
        <taxon>Dikarya</taxon>
        <taxon>Ascomycota</taxon>
        <taxon>Pezizomycotina</taxon>
        <taxon>Sordariomycetes</taxon>
        <taxon>Sordariomycetidae</taxon>
        <taxon>Sordariales</taxon>
        <taxon>Sordariaceae</taxon>
        <taxon>Sordaria</taxon>
    </lineage>
</organism>
<dbReference type="GO" id="GO:0008270">
    <property type="term" value="F:zinc ion binding"/>
    <property type="evidence" value="ECO:0007669"/>
    <property type="project" value="UniProtKB-KW"/>
</dbReference>
<comment type="caution">
    <text evidence="5">The sequence shown here is derived from an EMBL/GenBank/DDBJ whole genome shotgun (WGS) entry which is preliminary data.</text>
</comment>
<dbReference type="Proteomes" id="UP001281003">
    <property type="component" value="Unassembled WGS sequence"/>
</dbReference>
<sequence>MVSLWPWKKEDSSPASFEKALSALSGRITVTQTRLDNVRSTARRVKVLATLYLGFAYLVYAIVALLVIGYNNMGPQEWTGMAGGPVIIYLVRTLSTLFFDYRINGLTAKLEFLQKERAKTIQKLKEATRYDTTLELLEKYGGPENKLRRRASKKGGDDDNEEDGQQRSKKSQGRHAGRTHIAPPPTANIQRPPRPGNFGPNMPQPGAPPRGQLAPSPMPPQGPEPSAEFAPNAFDANARASPSHAHVQYPPAAAAMAVPTESHWYDRILDTLIGEDETAAKNRIVLICKKCRLVNGQAPPGTKSLSEIGMWKCMSCGAANGEMDEGKRIVREVIGGGRSEESLVHSHSGDDATSMGSFGEEFADEELVDRSEAAEGDKVQERPEKRLKMDGSR</sequence>
<reference evidence="5" key="2">
    <citation type="submission" date="2023-07" db="EMBL/GenBank/DDBJ databases">
        <authorList>
            <consortium name="Lawrence Berkeley National Laboratory"/>
            <person name="Haridas S."/>
            <person name="Hensen N."/>
            <person name="Bonometti L."/>
            <person name="Westerberg I."/>
            <person name="Brannstrom I.O."/>
            <person name="Guillou S."/>
            <person name="Cros-Aarteil S."/>
            <person name="Calhoun S."/>
            <person name="Kuo A."/>
            <person name="Mondo S."/>
            <person name="Pangilinan J."/>
            <person name="Riley R."/>
            <person name="LaButti K."/>
            <person name="Andreopoulos B."/>
            <person name="Lipzen A."/>
            <person name="Chen C."/>
            <person name="Yanf M."/>
            <person name="Daum C."/>
            <person name="Ng V."/>
            <person name="Clum A."/>
            <person name="Steindorff A."/>
            <person name="Ohm R."/>
            <person name="Martin F."/>
            <person name="Silar P."/>
            <person name="Natvig D."/>
            <person name="Lalanne C."/>
            <person name="Gautier V."/>
            <person name="Ament-velasquez S.L."/>
            <person name="Kruys A."/>
            <person name="Hutchinson M.I."/>
            <person name="Powell A.J."/>
            <person name="Barry K."/>
            <person name="Miller A.N."/>
            <person name="Grigoriev I.V."/>
            <person name="Debuchy R."/>
            <person name="Gladieux P."/>
            <person name="Thoren M.H."/>
            <person name="Johannesson H."/>
        </authorList>
    </citation>
    <scope>NUCLEOTIDE SEQUENCE</scope>
    <source>
        <strain evidence="5">FGSC 1904</strain>
    </source>
</reference>
<evidence type="ECO:0000313" key="5">
    <source>
        <dbReference type="EMBL" id="KAK3396198.1"/>
    </source>
</evidence>
<comment type="subcellular location">
    <subcellularLocation>
        <location evidence="1">Endoplasmic reticulum membrane</location>
        <topology evidence="1">Multi-pass membrane protein</topology>
    </subcellularLocation>
</comment>
<feature type="transmembrane region" description="Helical" evidence="1">
    <location>
        <begin position="82"/>
        <end position="101"/>
    </location>
</feature>
<dbReference type="PANTHER" id="PTHR22166:SF12">
    <property type="entry name" value="ENDOPLASMIC RETICULUM JUNCTION FORMATION PROTEIN LUNAPARK"/>
    <property type="match status" value="1"/>
</dbReference>
<gene>
    <name evidence="5" type="ORF">B0T20DRAFT_264527</name>
</gene>
<keyword evidence="6" id="KW-1185">Reference proteome</keyword>
<feature type="compositionally biased region" description="Basic residues" evidence="3">
    <location>
        <begin position="167"/>
        <end position="178"/>
    </location>
</feature>
<keyword evidence="1" id="KW-0863">Zinc-finger</keyword>
<comment type="function">
    <text evidence="1">Plays a role in determining ER morphology.</text>
</comment>
<keyword evidence="1" id="KW-0862">Zinc</keyword>
<feature type="transmembrane region" description="Helical" evidence="1">
    <location>
        <begin position="47"/>
        <end position="70"/>
    </location>
</feature>
<feature type="region of interest" description="Disordered" evidence="3">
    <location>
        <begin position="141"/>
        <end position="230"/>
    </location>
</feature>
<dbReference type="InterPro" id="IPR040115">
    <property type="entry name" value="Lnp"/>
</dbReference>
<protein>
    <recommendedName>
        <fullName evidence="1">Endoplasmic reticulum junction formation protein lunapark</fullName>
    </recommendedName>
</protein>
<evidence type="ECO:0000313" key="6">
    <source>
        <dbReference type="Proteomes" id="UP001281003"/>
    </source>
</evidence>
<evidence type="ECO:0000256" key="1">
    <source>
        <dbReference type="RuleBase" id="RU367073"/>
    </source>
</evidence>
<feature type="compositionally biased region" description="Basic and acidic residues" evidence="3">
    <location>
        <begin position="368"/>
        <end position="393"/>
    </location>
</feature>
<feature type="domain" description="Lunapark zinc ribbon" evidence="4">
    <location>
        <begin position="264"/>
        <end position="320"/>
    </location>
</feature>
<feature type="coiled-coil region" evidence="2">
    <location>
        <begin position="103"/>
        <end position="130"/>
    </location>
</feature>